<evidence type="ECO:0000313" key="6">
    <source>
        <dbReference type="Proteomes" id="UP001346149"/>
    </source>
</evidence>
<dbReference type="GO" id="GO:0005739">
    <property type="term" value="C:mitochondrion"/>
    <property type="evidence" value="ECO:0007669"/>
    <property type="project" value="TreeGrafter"/>
</dbReference>
<gene>
    <name evidence="5" type="ORF">SAY86_000594</name>
</gene>
<organism evidence="5 6">
    <name type="scientific">Trapa natans</name>
    <name type="common">Water chestnut</name>
    <dbReference type="NCBI Taxonomy" id="22666"/>
    <lineage>
        <taxon>Eukaryota</taxon>
        <taxon>Viridiplantae</taxon>
        <taxon>Streptophyta</taxon>
        <taxon>Embryophyta</taxon>
        <taxon>Tracheophyta</taxon>
        <taxon>Spermatophyta</taxon>
        <taxon>Magnoliopsida</taxon>
        <taxon>eudicotyledons</taxon>
        <taxon>Gunneridae</taxon>
        <taxon>Pentapetalae</taxon>
        <taxon>rosids</taxon>
        <taxon>malvids</taxon>
        <taxon>Myrtales</taxon>
        <taxon>Lythraceae</taxon>
        <taxon>Trapa</taxon>
    </lineage>
</organism>
<keyword evidence="2" id="KW-0809">Transit peptide</keyword>
<dbReference type="InterPro" id="IPR029043">
    <property type="entry name" value="GcvT/YgfZ_C"/>
</dbReference>
<evidence type="ECO:0000259" key="3">
    <source>
        <dbReference type="Pfam" id="PF01571"/>
    </source>
</evidence>
<accession>A0AAN7MF85</accession>
<dbReference type="Gene3D" id="3.30.1360.120">
    <property type="entry name" value="Probable tRNA modification gtpase trme, domain 1"/>
    <property type="match status" value="1"/>
</dbReference>
<dbReference type="PANTHER" id="PTHR43757">
    <property type="entry name" value="AMINOMETHYLTRANSFERASE"/>
    <property type="match status" value="1"/>
</dbReference>
<comment type="similarity">
    <text evidence="1">Belongs to the GcvT family.</text>
</comment>
<dbReference type="InterPro" id="IPR017703">
    <property type="entry name" value="YgfZ/GCV_T_CS"/>
</dbReference>
<feature type="domain" description="GCVT N-terminal" evidence="3">
    <location>
        <begin position="104"/>
        <end position="325"/>
    </location>
</feature>
<keyword evidence="6" id="KW-1185">Reference proteome</keyword>
<evidence type="ECO:0000256" key="2">
    <source>
        <dbReference type="ARBA" id="ARBA00022946"/>
    </source>
</evidence>
<dbReference type="InterPro" id="IPR013977">
    <property type="entry name" value="GcvT_C"/>
</dbReference>
<dbReference type="PANTHER" id="PTHR43757:SF14">
    <property type="entry name" value="GLYCINE CLEAVAGE T-PROTEIN FAMILY"/>
    <property type="match status" value="1"/>
</dbReference>
<comment type="caution">
    <text evidence="5">The sequence shown here is derived from an EMBL/GenBank/DDBJ whole genome shotgun (WGS) entry which is preliminary data.</text>
</comment>
<proteinExistence type="inferred from homology"/>
<dbReference type="Pfam" id="PF01571">
    <property type="entry name" value="GCV_T"/>
    <property type="match status" value="1"/>
</dbReference>
<evidence type="ECO:0000256" key="1">
    <source>
        <dbReference type="ARBA" id="ARBA00008609"/>
    </source>
</evidence>
<dbReference type="Pfam" id="PF08669">
    <property type="entry name" value="GCV_T_C"/>
    <property type="match status" value="1"/>
</dbReference>
<dbReference type="InterPro" id="IPR006222">
    <property type="entry name" value="GCVT_N"/>
</dbReference>
<dbReference type="Proteomes" id="UP001346149">
    <property type="component" value="Unassembled WGS sequence"/>
</dbReference>
<dbReference type="SUPFAM" id="SSF101790">
    <property type="entry name" value="Aminomethyltransferase beta-barrel domain"/>
    <property type="match status" value="1"/>
</dbReference>
<dbReference type="FunFam" id="3.30.1360.120:FF:000021">
    <property type="entry name" value="Slr0635 protein"/>
    <property type="match status" value="1"/>
</dbReference>
<feature type="domain" description="Aminomethyltransferase C-terminal" evidence="4">
    <location>
        <begin position="347"/>
        <end position="416"/>
    </location>
</feature>
<dbReference type="EMBL" id="JAXQNO010000002">
    <property type="protein sequence ID" value="KAK4802391.1"/>
    <property type="molecule type" value="Genomic_DNA"/>
</dbReference>
<evidence type="ECO:0008006" key="7">
    <source>
        <dbReference type="Google" id="ProtNLM"/>
    </source>
</evidence>
<dbReference type="AlphaFoldDB" id="A0AAN7MF85"/>
<evidence type="ECO:0000259" key="4">
    <source>
        <dbReference type="Pfam" id="PF08669"/>
    </source>
</evidence>
<dbReference type="InterPro" id="IPR028896">
    <property type="entry name" value="GcvT/YgfZ/DmdA"/>
</dbReference>
<name>A0AAN7MF85_TRANT</name>
<dbReference type="SUPFAM" id="SSF103025">
    <property type="entry name" value="Folate-binding domain"/>
    <property type="match status" value="1"/>
</dbReference>
<evidence type="ECO:0000313" key="5">
    <source>
        <dbReference type="EMBL" id="KAK4802391.1"/>
    </source>
</evidence>
<dbReference type="NCBIfam" id="TIGR03317">
    <property type="entry name" value="ygfZ_signature"/>
    <property type="match status" value="1"/>
</dbReference>
<sequence>MAVIWTFPFGAFTSSPAPSIFCSGILSSVSATSPSCLFPREGVPRSRLKSGGINRSLFTVSSAPFDFSPPPIDHDVVDSMKVAGAQVSEDGIIETYDNDDEALDAADNGVAVVDLSHLGRIRVIGEDRVSFLHNQSTANFECLSDGEGCDTAFVSPTARTVDIAHAWIMRKAITLVVSPVTCGSLIETLNKYIFFSDKVEIQDITKQTCFFVLLGSKSSEVMKHLNLGDLVGQAYGSHKHYSLNGMPITIGVGSLISEEGFSVLMSPAAAASVWNTLLSFGAIPMGSNAWERLRILRGRPAPEKELTKEFNVLEAGLWNSISLDKGCYKGQETISRLITYDGIKQSLWGLHLSGPAEPESPIMLDGKKVGKLTSCASGRKESEHFGLGYIKRQAASEGSIVVVGDGITGKVVRVPFLANQHPPSPVKKSRP</sequence>
<protein>
    <recommendedName>
        <fullName evidence="7">Aminomethyltransferase folate-binding domain-containing protein</fullName>
    </recommendedName>
</protein>
<reference evidence="5 6" key="1">
    <citation type="journal article" date="2023" name="Hortic Res">
        <title>Pangenome of water caltrop reveals structural variations and asymmetric subgenome divergence after allopolyploidization.</title>
        <authorList>
            <person name="Zhang X."/>
            <person name="Chen Y."/>
            <person name="Wang L."/>
            <person name="Yuan Y."/>
            <person name="Fang M."/>
            <person name="Shi L."/>
            <person name="Lu R."/>
            <person name="Comes H.P."/>
            <person name="Ma Y."/>
            <person name="Chen Y."/>
            <person name="Huang G."/>
            <person name="Zhou Y."/>
            <person name="Zheng Z."/>
            <person name="Qiu Y."/>
        </authorList>
    </citation>
    <scope>NUCLEOTIDE SEQUENCE [LARGE SCALE GENOMIC DNA]</scope>
    <source>
        <strain evidence="5">F231</strain>
    </source>
</reference>
<dbReference type="InterPro" id="IPR027266">
    <property type="entry name" value="TrmE/GcvT-like"/>
</dbReference>